<organism evidence="2 3">
    <name type="scientific">Gigaspora margarita</name>
    <dbReference type="NCBI Taxonomy" id="4874"/>
    <lineage>
        <taxon>Eukaryota</taxon>
        <taxon>Fungi</taxon>
        <taxon>Fungi incertae sedis</taxon>
        <taxon>Mucoromycota</taxon>
        <taxon>Glomeromycotina</taxon>
        <taxon>Glomeromycetes</taxon>
        <taxon>Diversisporales</taxon>
        <taxon>Gigasporaceae</taxon>
        <taxon>Gigaspora</taxon>
    </lineage>
</organism>
<accession>A0ABN7UIX3</accession>
<proteinExistence type="predicted"/>
<keyword evidence="3" id="KW-1185">Reference proteome</keyword>
<reference evidence="2 3" key="1">
    <citation type="submission" date="2021-06" db="EMBL/GenBank/DDBJ databases">
        <authorList>
            <person name="Kallberg Y."/>
            <person name="Tangrot J."/>
            <person name="Rosling A."/>
        </authorList>
    </citation>
    <scope>NUCLEOTIDE SEQUENCE [LARGE SCALE GENOMIC DNA]</scope>
    <source>
        <strain evidence="2 3">120-4 pot B 10/14</strain>
    </source>
</reference>
<dbReference type="SUPFAM" id="SSF56112">
    <property type="entry name" value="Protein kinase-like (PK-like)"/>
    <property type="match status" value="1"/>
</dbReference>
<dbReference type="EMBL" id="CAJVQB010003336">
    <property type="protein sequence ID" value="CAG8605197.1"/>
    <property type="molecule type" value="Genomic_DNA"/>
</dbReference>
<feature type="compositionally biased region" description="Basic and acidic residues" evidence="1">
    <location>
        <begin position="249"/>
        <end position="270"/>
    </location>
</feature>
<dbReference type="Gene3D" id="1.10.510.10">
    <property type="entry name" value="Transferase(Phosphotransferase) domain 1"/>
    <property type="match status" value="1"/>
</dbReference>
<comment type="caution">
    <text evidence="2">The sequence shown here is derived from an EMBL/GenBank/DDBJ whole genome shotgun (WGS) entry which is preliminary data.</text>
</comment>
<evidence type="ECO:0000313" key="2">
    <source>
        <dbReference type="EMBL" id="CAG8605197.1"/>
    </source>
</evidence>
<protein>
    <submittedName>
        <fullName evidence="2">43842_t:CDS:1</fullName>
    </submittedName>
</protein>
<name>A0ABN7UIX3_GIGMA</name>
<gene>
    <name evidence="2" type="ORF">GMARGA_LOCUS7081</name>
</gene>
<evidence type="ECO:0000256" key="1">
    <source>
        <dbReference type="SAM" id="MobiDB-lite"/>
    </source>
</evidence>
<evidence type="ECO:0000313" key="3">
    <source>
        <dbReference type="Proteomes" id="UP000789901"/>
    </source>
</evidence>
<feature type="compositionally biased region" description="Polar residues" evidence="1">
    <location>
        <begin position="212"/>
        <end position="228"/>
    </location>
</feature>
<sequence>MTNNTSDRYNEPIEIIQRHDTYMFDHMEIEDKTLTKIQGYGVVEKELYQKPAIMKQIDKEFIQNHRENFDDITQKKKLPNNNRISNNGTLEDYISNHGNDLTQNKKLTIANDIAHGLRQLNLEISSSISLQKEIVFLYPEVIKNQNSELTPASDIWSLSSGKLPFEGITGKTTLMNRIVKRPDMDVMCKQLAVMLQELQGEQNPDLIIGASEISQQNPENSRQKNNVSELLDENEIDQPATKSALLKETFTRKSSEKAPEKASETAPEKA</sequence>
<dbReference type="InterPro" id="IPR011009">
    <property type="entry name" value="Kinase-like_dom_sf"/>
</dbReference>
<dbReference type="Proteomes" id="UP000789901">
    <property type="component" value="Unassembled WGS sequence"/>
</dbReference>
<feature type="region of interest" description="Disordered" evidence="1">
    <location>
        <begin position="212"/>
        <end position="270"/>
    </location>
</feature>